<organism evidence="2 3">
    <name type="scientific">Candidatus Kryptonium thompsonii</name>
    <dbReference type="NCBI Taxonomy" id="1633631"/>
    <lineage>
        <taxon>Bacteria</taxon>
        <taxon>Pseudomonadati</taxon>
        <taxon>Candidatus Kryptoniota</taxon>
        <taxon>Candidatus Kryptonium</taxon>
    </lineage>
</organism>
<accession>A0A0P1M2N9</accession>
<accession>A0A0P1MI19</accession>
<proteinExistence type="predicted"/>
<dbReference type="InterPro" id="IPR008928">
    <property type="entry name" value="6-hairpin_glycosidase_sf"/>
</dbReference>
<evidence type="ECO:0000313" key="1">
    <source>
        <dbReference type="EMBL" id="CUS90503.1"/>
    </source>
</evidence>
<dbReference type="OrthoDB" id="3902805at2"/>
<accession>A0A0P1P3F4</accession>
<dbReference type="AlphaFoldDB" id="A0A0P1P3F4"/>
<dbReference type="SUPFAM" id="SSF48208">
    <property type="entry name" value="Six-hairpin glycosidases"/>
    <property type="match status" value="1"/>
</dbReference>
<accession>A0A0P1MII1</accession>
<accession>A0A0S4N3Z1</accession>
<dbReference type="InterPro" id="IPR012341">
    <property type="entry name" value="6hp_glycosidase-like_sf"/>
</dbReference>
<evidence type="ECO:0000313" key="2">
    <source>
        <dbReference type="EMBL" id="CUU05595.1"/>
    </source>
</evidence>
<gene>
    <name evidence="2" type="ORF">JGI4_01298</name>
    <name evidence="1" type="ORF">JGI8_01432</name>
</gene>
<sequence length="764" mass="88544">MRYIRKAENLKTGSSLGNFLLFARFDKETNLEGLWYSLDNKFYCGRWRIEFYVGAEKLKPVETIFEPFSQATKYLSDSRNFSITKRAFLPYVQIEHFEAEKDKLKKFFYVIEIINNEDAKVNILINHEIIIPAVDSPFFTKQPPVEEKKKRYRIVRKDSKSFEVKSLDSSDEKRFLISETNFCDAEVDEVKIETCQKVELGPGEKMEILLLYSIGGEGPSENIRDLYDEIFKLSNDELNEILNTSYVFTPNAVINSGFQWAKVNMCRVEHFYRSGFAFTNDPPQDIVVMRDLAWFVLGSDYVTPQFSHKIIEFALKHGVCKNGKVVEYVHADEVEPKPYDYNLNINDDTPLLIWALYHHSMLCNLNELRENYDKIKSIAEYILSQLRDDLVFSDSNSFGVYGITGWRNIIENYNLSGYVTEINSECIYALGLVAKIAYYLCNKEDFSRYKYYVRSLIKNFYEKLISELTGLPVLNIDINGVKHHDITGDLVFPLIFAFGDSPDEFKEFSTEDFEHELKYKISMRLIQPDIWTEYGARTVSKLEKNYDPEFGFQLMGGVWPNLTAWIGFGVRKFFPEKVAEALVNIYKVIESENPSYYQNLVPGQFPERLHGESGISLGMTLSPWMPPTYIWLVIEGLWGFSFDFEEIKIKPSLPAEWNWLGVKNLPYRGSRIDAFILDNKLYISGVEIEKIKFDGEIIEIRKMINEDIKTHGDGGIFYLPFMNNMGEKFIFVGSDIGFNGKVEVGEKSFDVKLNPGEAKIIDMK</sequence>
<accession>A0A0P1MRY8</accession>
<dbReference type="Gene3D" id="1.50.10.10">
    <property type="match status" value="1"/>
</dbReference>
<evidence type="ECO:0000313" key="4">
    <source>
        <dbReference type="Proteomes" id="UP000182200"/>
    </source>
</evidence>
<dbReference type="RefSeq" id="WP_047133194.1">
    <property type="nucleotide sequence ID" value="NZ_CZVI01000021.1"/>
</dbReference>
<evidence type="ECO:0008006" key="5">
    <source>
        <dbReference type="Google" id="ProtNLM"/>
    </source>
</evidence>
<accession>A0A0P1LCB1</accession>
<protein>
    <recommendedName>
        <fullName evidence="5">Alpha-L-rhamnosidase six-hairpin glycosidase domain-containing protein</fullName>
    </recommendedName>
</protein>
<dbReference type="Proteomes" id="UP000182200">
    <property type="component" value="Unassembled WGS sequence"/>
</dbReference>
<accession>A0A0P1LWJ8</accession>
<dbReference type="EMBL" id="CZVI01000021">
    <property type="protein sequence ID" value="CUS90503.1"/>
    <property type="molecule type" value="Genomic_DNA"/>
</dbReference>
<dbReference type="STRING" id="1633631.GCA_001442925_01293"/>
<name>A0A0P1P3F4_9BACT</name>
<evidence type="ECO:0000313" key="3">
    <source>
        <dbReference type="Proteomes" id="UP000182011"/>
    </source>
</evidence>
<reference evidence="2 3" key="2">
    <citation type="submission" date="2015-11" db="EMBL/GenBank/DDBJ databases">
        <authorList>
            <person name="Zhang Y."/>
            <person name="Guo Z."/>
        </authorList>
    </citation>
    <scope>NUCLEOTIDE SEQUENCE [LARGE SCALE GENOMIC DNA]</scope>
    <source>
        <strain evidence="2">JGI-4</strain>
    </source>
</reference>
<reference evidence="1 4" key="1">
    <citation type="submission" date="2015-11" db="EMBL/GenBank/DDBJ databases">
        <authorList>
            <person name="Varghese N."/>
        </authorList>
    </citation>
    <scope>NUCLEOTIDE SEQUENCE [LARGE SCALE GENOMIC DNA]</scope>
    <source>
        <strain evidence="1 4">JGI-8</strain>
    </source>
</reference>
<dbReference type="Proteomes" id="UP000182011">
    <property type="component" value="Unassembled WGS sequence"/>
</dbReference>
<accession>A0A0P1M781</accession>
<dbReference type="EMBL" id="FAOP01000005">
    <property type="protein sequence ID" value="CUU05595.1"/>
    <property type="molecule type" value="Genomic_DNA"/>
</dbReference>
<dbReference type="GO" id="GO:0005975">
    <property type="term" value="P:carbohydrate metabolic process"/>
    <property type="evidence" value="ECO:0007669"/>
    <property type="project" value="InterPro"/>
</dbReference>
<keyword evidence="4" id="KW-1185">Reference proteome</keyword>